<accession>A0AAI9TUI1</accession>
<dbReference type="EMBL" id="LACB01000006">
    <property type="protein sequence ID" value="KAJ9492798.1"/>
    <property type="molecule type" value="Genomic_DNA"/>
</dbReference>
<proteinExistence type="predicted"/>
<evidence type="ECO:0000313" key="1">
    <source>
        <dbReference type="EMBL" id="KAJ9492798.1"/>
    </source>
</evidence>
<keyword evidence="2" id="KW-1185">Reference proteome</keyword>
<comment type="caution">
    <text evidence="1">The sequence shown here is derived from an EMBL/GenBank/DDBJ whole genome shotgun (WGS) entry which is preliminary data.</text>
</comment>
<dbReference type="AlphaFoldDB" id="A0AAI9TUI1"/>
<gene>
    <name evidence="1" type="ORF">VN97_g425</name>
</gene>
<protein>
    <recommendedName>
        <fullName evidence="3">Helitron helicase-like domain-containing protein</fullName>
    </recommendedName>
</protein>
<evidence type="ECO:0008006" key="3">
    <source>
        <dbReference type="Google" id="ProtNLM"/>
    </source>
</evidence>
<organism evidence="1 2">
    <name type="scientific">Penicillium thymicola</name>
    <dbReference type="NCBI Taxonomy" id="293382"/>
    <lineage>
        <taxon>Eukaryota</taxon>
        <taxon>Fungi</taxon>
        <taxon>Dikarya</taxon>
        <taxon>Ascomycota</taxon>
        <taxon>Pezizomycotina</taxon>
        <taxon>Eurotiomycetes</taxon>
        <taxon>Eurotiomycetidae</taxon>
        <taxon>Eurotiales</taxon>
        <taxon>Aspergillaceae</taxon>
        <taxon>Penicillium</taxon>
    </lineage>
</organism>
<sequence>MLLPKMSGMWRLYVKERARIPWLQFLQQNHPGYRNIKISSDRLQNLPDNNSVINQILTQPTDPCPDFSTETDIAEDIDAPVSTAVPNFIPDRTELDAVRDMLPPPNALTLPPFILTPVNEFNRTEPLLSLAFPTLFPYGGAEFTNPRQRSVSYKDYVRHLIKHESARFAQHPRFRFVVFNTIMRHQAAKSAGFYVRRQADRPDITIEELQG</sequence>
<reference evidence="1" key="2">
    <citation type="journal article" date="2016" name="Fungal Biol.">
        <title>Ochratoxin A production by Penicillium thymicola.</title>
        <authorList>
            <person name="Nguyen H.D.T."/>
            <person name="McMullin D.R."/>
            <person name="Ponomareva E."/>
            <person name="Riley R."/>
            <person name="Pomraning K.R."/>
            <person name="Baker S.E."/>
            <person name="Seifert K.A."/>
        </authorList>
    </citation>
    <scope>NUCLEOTIDE SEQUENCE</scope>
    <source>
        <strain evidence="1">DAOM 180753</strain>
    </source>
</reference>
<dbReference type="Proteomes" id="UP001227192">
    <property type="component" value="Unassembled WGS sequence"/>
</dbReference>
<reference evidence="1" key="1">
    <citation type="submission" date="2015-06" db="EMBL/GenBank/DDBJ databases">
        <authorList>
            <person name="Nguyen H."/>
        </authorList>
    </citation>
    <scope>NUCLEOTIDE SEQUENCE</scope>
    <source>
        <strain evidence="1">DAOM 180753</strain>
    </source>
</reference>
<evidence type="ECO:0000313" key="2">
    <source>
        <dbReference type="Proteomes" id="UP001227192"/>
    </source>
</evidence>
<name>A0AAI9TUI1_PENTH</name>